<feature type="region of interest" description="Disordered" evidence="10">
    <location>
        <begin position="120"/>
        <end position="140"/>
    </location>
</feature>
<name>A0A6J2P9A0_COTGO</name>
<keyword evidence="4" id="KW-0217">Developmental protein</keyword>
<gene>
    <name evidence="13" type="primary">mixl1</name>
</gene>
<feature type="domain" description="Homeobox" evidence="11">
    <location>
        <begin position="59"/>
        <end position="119"/>
    </location>
</feature>
<dbReference type="InterPro" id="IPR009057">
    <property type="entry name" value="Homeodomain-like_sf"/>
</dbReference>
<evidence type="ECO:0000256" key="4">
    <source>
        <dbReference type="ARBA" id="ARBA00022473"/>
    </source>
</evidence>
<evidence type="ECO:0000256" key="2">
    <source>
        <dbReference type="ARBA" id="ARBA00004123"/>
    </source>
</evidence>
<dbReference type="FunFam" id="1.10.10.60:FF:000312">
    <property type="entry name" value="Mix-type homeobox gene 1"/>
    <property type="match status" value="1"/>
</dbReference>
<evidence type="ECO:0000256" key="1">
    <source>
        <dbReference type="ARBA" id="ARBA00003263"/>
    </source>
</evidence>
<dbReference type="GO" id="GO:0005634">
    <property type="term" value="C:nucleus"/>
    <property type="evidence" value="ECO:0007669"/>
    <property type="project" value="UniProtKB-SubCell"/>
</dbReference>
<evidence type="ECO:0000259" key="11">
    <source>
        <dbReference type="PROSITE" id="PS50071"/>
    </source>
</evidence>
<sequence length="340" mass="38367">MSSVHGNMRVGDLNHFQMYHEGPMQINSMVNSDYGAPDVTNYFSSANSLPRADKCVAILTHRRKRTNFTQQQIEVLEKVYSDTKYPDIYLRERLEALTGLPESRIQVWFQNRRAKSRRQVGSSVSMKVTNPPAAGPFSQLQSRMGPEKVYDNIHGAEAHRIGGFGLEDSFRPTMHQNTDNTHRTSLPTKPSSYEHMSVSCIYDKEGSQVKAEQLQRHELSVNVPCCNVHLYPKENEHHPNIEANMTVNHGPKGLVEYDNFPPNKTIGPEMKVVIPPIPSQNNFSMSSPKDNGCQIQYQRVRAAGDRFSHFSPIHAAEAQDITDSDSDWENEAMAGFGGFM</sequence>
<dbReference type="KEGG" id="cgob:115004051"/>
<dbReference type="PANTHER" id="PTHR47656:SF1">
    <property type="entry name" value="HOMEOBOX PROTEIN MIXL1"/>
    <property type="match status" value="1"/>
</dbReference>
<dbReference type="InterPro" id="IPR042917">
    <property type="entry name" value="MIXL1"/>
</dbReference>
<evidence type="ECO:0000313" key="12">
    <source>
        <dbReference type="Proteomes" id="UP000504630"/>
    </source>
</evidence>
<reference evidence="13" key="1">
    <citation type="submission" date="2025-08" db="UniProtKB">
        <authorList>
            <consortium name="RefSeq"/>
        </authorList>
    </citation>
    <scope>IDENTIFICATION</scope>
</reference>
<dbReference type="GO" id="GO:0001228">
    <property type="term" value="F:DNA-binding transcription activator activity, RNA polymerase II-specific"/>
    <property type="evidence" value="ECO:0007669"/>
    <property type="project" value="InterPro"/>
</dbReference>
<dbReference type="InParanoid" id="A0A6J2P9A0"/>
<organism evidence="12 13">
    <name type="scientific">Cottoperca gobio</name>
    <name type="common">Frogmouth</name>
    <name type="synonym">Aphritis gobio</name>
    <dbReference type="NCBI Taxonomy" id="56716"/>
    <lineage>
        <taxon>Eukaryota</taxon>
        <taxon>Metazoa</taxon>
        <taxon>Chordata</taxon>
        <taxon>Craniata</taxon>
        <taxon>Vertebrata</taxon>
        <taxon>Euteleostomi</taxon>
        <taxon>Actinopterygii</taxon>
        <taxon>Neopterygii</taxon>
        <taxon>Teleostei</taxon>
        <taxon>Neoteleostei</taxon>
        <taxon>Acanthomorphata</taxon>
        <taxon>Eupercaria</taxon>
        <taxon>Perciformes</taxon>
        <taxon>Notothenioidei</taxon>
        <taxon>Bovichtidae</taxon>
        <taxon>Cottoperca</taxon>
    </lineage>
</organism>
<dbReference type="GO" id="GO:0001706">
    <property type="term" value="P:endoderm formation"/>
    <property type="evidence" value="ECO:0007669"/>
    <property type="project" value="TreeGrafter"/>
</dbReference>
<dbReference type="GO" id="GO:0000978">
    <property type="term" value="F:RNA polymerase II cis-regulatory region sequence-specific DNA binding"/>
    <property type="evidence" value="ECO:0007669"/>
    <property type="project" value="TreeGrafter"/>
</dbReference>
<evidence type="ECO:0000256" key="10">
    <source>
        <dbReference type="SAM" id="MobiDB-lite"/>
    </source>
</evidence>
<accession>A0A6J2P9A0</accession>
<keyword evidence="6 8" id="KW-0371">Homeobox</keyword>
<keyword evidence="7 8" id="KW-0539">Nucleus</keyword>
<dbReference type="CDD" id="cd00086">
    <property type="entry name" value="homeodomain"/>
    <property type="match status" value="1"/>
</dbReference>
<dbReference type="AlphaFoldDB" id="A0A6J2P9A0"/>
<dbReference type="SUPFAM" id="SSF46689">
    <property type="entry name" value="Homeodomain-like"/>
    <property type="match status" value="1"/>
</dbReference>
<dbReference type="FunCoup" id="A0A6J2P9A0">
    <property type="interactions" value="21"/>
</dbReference>
<dbReference type="Pfam" id="PF00046">
    <property type="entry name" value="Homeodomain"/>
    <property type="match status" value="1"/>
</dbReference>
<comment type="similarity">
    <text evidence="3">Belongs to the paired homeobox family.</text>
</comment>
<evidence type="ECO:0000256" key="5">
    <source>
        <dbReference type="ARBA" id="ARBA00023125"/>
    </source>
</evidence>
<evidence type="ECO:0000256" key="9">
    <source>
        <dbReference type="RuleBase" id="RU000682"/>
    </source>
</evidence>
<evidence type="ECO:0000256" key="7">
    <source>
        <dbReference type="ARBA" id="ARBA00023242"/>
    </source>
</evidence>
<dbReference type="OrthoDB" id="6159439at2759"/>
<dbReference type="Gene3D" id="1.10.10.60">
    <property type="entry name" value="Homeodomain-like"/>
    <property type="match status" value="1"/>
</dbReference>
<evidence type="ECO:0000313" key="13">
    <source>
        <dbReference type="RefSeq" id="XP_029281901.1"/>
    </source>
</evidence>
<keyword evidence="12" id="KW-1185">Reference proteome</keyword>
<dbReference type="GO" id="GO:0002244">
    <property type="term" value="P:hematopoietic progenitor cell differentiation"/>
    <property type="evidence" value="ECO:0007669"/>
    <property type="project" value="InterPro"/>
</dbReference>
<evidence type="ECO:0000256" key="3">
    <source>
        <dbReference type="ARBA" id="ARBA00005733"/>
    </source>
</evidence>
<dbReference type="InterPro" id="IPR001356">
    <property type="entry name" value="HD"/>
</dbReference>
<dbReference type="RefSeq" id="XP_029281901.1">
    <property type="nucleotide sequence ID" value="XM_029426041.1"/>
</dbReference>
<proteinExistence type="inferred from homology"/>
<evidence type="ECO:0000256" key="6">
    <source>
        <dbReference type="ARBA" id="ARBA00023155"/>
    </source>
</evidence>
<protein>
    <submittedName>
        <fullName evidence="13">Homeobox protein MIXL1</fullName>
    </submittedName>
</protein>
<dbReference type="PROSITE" id="PS50071">
    <property type="entry name" value="HOMEOBOX_2"/>
    <property type="match status" value="1"/>
</dbReference>
<dbReference type="CTD" id="83881"/>
<dbReference type="GeneID" id="115004051"/>
<feature type="DNA-binding region" description="Homeobox" evidence="8">
    <location>
        <begin position="61"/>
        <end position="120"/>
    </location>
</feature>
<comment type="subcellular location">
    <subcellularLocation>
        <location evidence="2 8 9">Nucleus</location>
    </subcellularLocation>
</comment>
<dbReference type="SMART" id="SM00389">
    <property type="entry name" value="HOX"/>
    <property type="match status" value="1"/>
</dbReference>
<comment type="function">
    <text evidence="1">Sequence-specific transcription factor which is part of a developmental regulatory system that provides cells with specific positional identities on the anterior-posterior axis.</text>
</comment>
<keyword evidence="5 8" id="KW-0238">DNA-binding</keyword>
<evidence type="ECO:0000256" key="8">
    <source>
        <dbReference type="PROSITE-ProRule" id="PRU00108"/>
    </source>
</evidence>
<dbReference type="PANTHER" id="PTHR47656">
    <property type="entry name" value="HOMEOBOX PROTEIN MIXL"/>
    <property type="match status" value="1"/>
</dbReference>
<dbReference type="Proteomes" id="UP000504630">
    <property type="component" value="Chromosome 24"/>
</dbReference>